<dbReference type="CDD" id="cd09272">
    <property type="entry name" value="RNase_HI_RT_Ty1"/>
    <property type="match status" value="1"/>
</dbReference>
<gene>
    <name evidence="2" type="ORF">B4U80_08505</name>
</gene>
<protein>
    <submittedName>
        <fullName evidence="2">Integrase core domain protein-like protein</fullName>
    </submittedName>
</protein>
<dbReference type="STRING" id="299467.A0A443S2Z7"/>
<dbReference type="OrthoDB" id="430476at2759"/>
<reference evidence="2 3" key="1">
    <citation type="journal article" date="2018" name="Gigascience">
        <title>Genomes of trombidid mites reveal novel predicted allergens and laterally-transferred genes associated with secondary metabolism.</title>
        <authorList>
            <person name="Dong X."/>
            <person name="Chaisiri K."/>
            <person name="Xia D."/>
            <person name="Armstrong S.D."/>
            <person name="Fang Y."/>
            <person name="Donnelly M.J."/>
            <person name="Kadowaki T."/>
            <person name="McGarry J.W."/>
            <person name="Darby A.C."/>
            <person name="Makepeace B.L."/>
        </authorList>
    </citation>
    <scope>NUCLEOTIDE SEQUENCE [LARGE SCALE GENOMIC DNA]</scope>
    <source>
        <strain evidence="2">UoL-UT</strain>
    </source>
</reference>
<proteinExistence type="predicted"/>
<dbReference type="AlphaFoldDB" id="A0A443S2Z7"/>
<dbReference type="VEuPathDB" id="VectorBase:LDEU010132"/>
<dbReference type="PANTHER" id="PTHR11439:SF483">
    <property type="entry name" value="PEPTIDE SYNTHASE GLIP-LIKE, PUTATIVE (AFU_ORTHOLOGUE AFUA_3G12920)-RELATED"/>
    <property type="match status" value="1"/>
</dbReference>
<dbReference type="EMBL" id="NCKV01010391">
    <property type="protein sequence ID" value="RWS21908.1"/>
    <property type="molecule type" value="Genomic_DNA"/>
</dbReference>
<sequence>MEPTCFNDAVKSKNCNEWLQAMNDEMSSLAKNNTWKLVEKPKNINIINNRWVYKIKENTDGSVSRFKARLVAKGYTQKQGIDFNETFSPVVKMNSVRAILVIAASEDLEMIQFDVKTAFLYGDIKETLYMKQPDGFDDGSGKVCKLQKSLYGLKQAPRQWNEKFNSFLQKFGFSRSKADSCVYASFVNNVKTILGIYVDDGLLVSSSKQKINEIVLLLKEQFEMSVAVVDCFLGLQVIRNRKKKLLNVNQQSYIRKMLVKYNMEDCKSVKTPMDASVKLVKSNCKSCQFPYRELIGSLMYAMLGSRIDICYTVGKLAQFLDCFDETHWTAAKRVLRYLKGTSKHGITFNANSNGPSLYGYCDADYAGDLDSRRSTSGYVFILSGGAVSWMSRVQRIVALSTTEAEYIALAEATKEAFWMRQLLSDFGNEQTATNIWCDNQGAIKLVGNPEFHQRTKHIDVRHNFIRDAQSDGKIVVKLLIF</sequence>
<keyword evidence="3" id="KW-1185">Reference proteome</keyword>
<accession>A0A443S2Z7</accession>
<feature type="domain" description="Reverse transcriptase Ty1/copia-type" evidence="1">
    <location>
        <begin position="32"/>
        <end position="274"/>
    </location>
</feature>
<dbReference type="GO" id="GO:0071897">
    <property type="term" value="P:DNA biosynthetic process"/>
    <property type="evidence" value="ECO:0007669"/>
    <property type="project" value="UniProtKB-ARBA"/>
</dbReference>
<evidence type="ECO:0000259" key="1">
    <source>
        <dbReference type="Pfam" id="PF07727"/>
    </source>
</evidence>
<name>A0A443S2Z7_9ACAR</name>
<evidence type="ECO:0000313" key="2">
    <source>
        <dbReference type="EMBL" id="RWS21908.1"/>
    </source>
</evidence>
<dbReference type="Proteomes" id="UP000288716">
    <property type="component" value="Unassembled WGS sequence"/>
</dbReference>
<comment type="caution">
    <text evidence="2">The sequence shown here is derived from an EMBL/GenBank/DDBJ whole genome shotgun (WGS) entry which is preliminary data.</text>
</comment>
<dbReference type="SUPFAM" id="SSF56672">
    <property type="entry name" value="DNA/RNA polymerases"/>
    <property type="match status" value="1"/>
</dbReference>
<dbReference type="Pfam" id="PF07727">
    <property type="entry name" value="RVT_2"/>
    <property type="match status" value="1"/>
</dbReference>
<evidence type="ECO:0000313" key="3">
    <source>
        <dbReference type="Proteomes" id="UP000288716"/>
    </source>
</evidence>
<dbReference type="InterPro" id="IPR013103">
    <property type="entry name" value="RVT_2"/>
</dbReference>
<dbReference type="InterPro" id="IPR043502">
    <property type="entry name" value="DNA/RNA_pol_sf"/>
</dbReference>
<organism evidence="2 3">
    <name type="scientific">Leptotrombidium deliense</name>
    <dbReference type="NCBI Taxonomy" id="299467"/>
    <lineage>
        <taxon>Eukaryota</taxon>
        <taxon>Metazoa</taxon>
        <taxon>Ecdysozoa</taxon>
        <taxon>Arthropoda</taxon>
        <taxon>Chelicerata</taxon>
        <taxon>Arachnida</taxon>
        <taxon>Acari</taxon>
        <taxon>Acariformes</taxon>
        <taxon>Trombidiformes</taxon>
        <taxon>Prostigmata</taxon>
        <taxon>Anystina</taxon>
        <taxon>Parasitengona</taxon>
        <taxon>Trombiculoidea</taxon>
        <taxon>Trombiculidae</taxon>
        <taxon>Leptotrombidium</taxon>
    </lineage>
</organism>
<dbReference type="PANTHER" id="PTHR11439">
    <property type="entry name" value="GAG-POL-RELATED RETROTRANSPOSON"/>
    <property type="match status" value="1"/>
</dbReference>